<dbReference type="InterPro" id="IPR011856">
    <property type="entry name" value="tRNA_endonuc-like_dom_sf"/>
</dbReference>
<dbReference type="PANTHER" id="PTHR13070">
    <property type="entry name" value="TRNA-SPLICING ENDONUCLEASE SUBUNIT SEN34-RELATED"/>
    <property type="match status" value="1"/>
</dbReference>
<name>A0AAE8SVF3_9PEZI</name>
<keyword evidence="3 5" id="KW-0456">Lyase</keyword>
<evidence type="ECO:0000313" key="11">
    <source>
        <dbReference type="Proteomes" id="UP001187682"/>
    </source>
</evidence>
<evidence type="ECO:0000256" key="3">
    <source>
        <dbReference type="ARBA" id="ARBA00023239"/>
    </source>
</evidence>
<feature type="active site" evidence="6">
    <location>
        <position position="255"/>
    </location>
</feature>
<comment type="caution">
    <text evidence="10">The sequence shown here is derived from an EMBL/GenBank/DDBJ whole genome shotgun (WGS) entry which is preliminary data.</text>
</comment>
<comment type="function">
    <text evidence="4">Constitutes one of the two catalytic subunit of the tRNA-splicing endonuclease complex, a complex responsible for identification and cleavage of the splice sites in pre-tRNA. It cleaves pre-tRNA at the 5'- and 3'-splice sites to release the intron. The products are an intron and two tRNA half-molecules bearing 2',3'-cyclic phosphate and 5'-OH termini. There are no conserved sequences at the splice sites, but the intron is invariably located at the same site in the gene, placing the splice sites an invariant distance from the constant structural features of the tRNA body. It probably carries the active site for 3'-splice site cleavage.</text>
</comment>
<protein>
    <recommendedName>
        <fullName evidence="5">tRNA-splicing endonuclease subunit Sen34</fullName>
        <ecNumber evidence="5">4.6.1.16</ecNumber>
    </recommendedName>
</protein>
<dbReference type="GO" id="GO:0000379">
    <property type="term" value="P:tRNA-type intron splice site recognition and cleavage"/>
    <property type="evidence" value="ECO:0007669"/>
    <property type="project" value="UniProtKB-UniRule"/>
</dbReference>
<organism evidence="10 11">
    <name type="scientific">Cephalotrichum gorgonifer</name>
    <dbReference type="NCBI Taxonomy" id="2041049"/>
    <lineage>
        <taxon>Eukaryota</taxon>
        <taxon>Fungi</taxon>
        <taxon>Dikarya</taxon>
        <taxon>Ascomycota</taxon>
        <taxon>Pezizomycotina</taxon>
        <taxon>Sordariomycetes</taxon>
        <taxon>Hypocreomycetidae</taxon>
        <taxon>Microascales</taxon>
        <taxon>Microascaceae</taxon>
        <taxon>Cephalotrichum</taxon>
    </lineage>
</organism>
<dbReference type="FunFam" id="3.40.1350.10:FF:000008">
    <property type="entry name" value="tRNA-splicing endonuclease subunit Sen34"/>
    <property type="match status" value="1"/>
</dbReference>
<dbReference type="GO" id="GO:0000213">
    <property type="term" value="F:tRNA-intron lyase activity"/>
    <property type="evidence" value="ECO:0007669"/>
    <property type="project" value="UniProtKB-UniRule"/>
</dbReference>
<evidence type="ECO:0000256" key="1">
    <source>
        <dbReference type="ARBA" id="ARBA00008078"/>
    </source>
</evidence>
<feature type="region of interest" description="Disordered" evidence="7">
    <location>
        <begin position="113"/>
        <end position="163"/>
    </location>
</feature>
<dbReference type="Gene3D" id="3.40.1350.10">
    <property type="match status" value="1"/>
</dbReference>
<gene>
    <name evidence="10" type="ORF">DNG_05311</name>
</gene>
<dbReference type="AlphaFoldDB" id="A0AAE8SVF3"/>
<dbReference type="PIRSF" id="PIRSF017250">
    <property type="entry name" value="tRNA_splic_SEN34"/>
    <property type="match status" value="1"/>
</dbReference>
<evidence type="ECO:0000256" key="5">
    <source>
        <dbReference type="PIRNR" id="PIRNR017250"/>
    </source>
</evidence>
<evidence type="ECO:0000256" key="7">
    <source>
        <dbReference type="SAM" id="MobiDB-lite"/>
    </source>
</evidence>
<evidence type="ECO:0000313" key="10">
    <source>
        <dbReference type="EMBL" id="SPO02638.1"/>
    </source>
</evidence>
<dbReference type="Proteomes" id="UP001187682">
    <property type="component" value="Unassembled WGS sequence"/>
</dbReference>
<feature type="active site" evidence="6">
    <location>
        <position position="224"/>
    </location>
</feature>
<evidence type="ECO:0000256" key="2">
    <source>
        <dbReference type="ARBA" id="ARBA00022694"/>
    </source>
</evidence>
<evidence type="ECO:0000259" key="9">
    <source>
        <dbReference type="Pfam" id="PF26577"/>
    </source>
</evidence>
<dbReference type="GO" id="GO:0003676">
    <property type="term" value="F:nucleic acid binding"/>
    <property type="evidence" value="ECO:0007669"/>
    <property type="project" value="InterPro"/>
</dbReference>
<dbReference type="EC" id="4.6.1.16" evidence="5"/>
<dbReference type="InterPro" id="IPR006677">
    <property type="entry name" value="tRNA_intron_Endonuc_cat-like"/>
</dbReference>
<feature type="compositionally biased region" description="Polar residues" evidence="7">
    <location>
        <begin position="145"/>
        <end position="163"/>
    </location>
</feature>
<dbReference type="InterPro" id="IPR036167">
    <property type="entry name" value="tRNA_intron_Endo_cat-like_sf"/>
</dbReference>
<evidence type="ECO:0000256" key="6">
    <source>
        <dbReference type="PIRSR" id="PIRSR017250-50"/>
    </source>
</evidence>
<accession>A0AAE8SVF3</accession>
<feature type="domain" description="TSEN34 N-terminal" evidence="9">
    <location>
        <begin position="8"/>
        <end position="75"/>
    </location>
</feature>
<dbReference type="Pfam" id="PF26577">
    <property type="entry name" value="TSEN34_N"/>
    <property type="match status" value="1"/>
</dbReference>
<feature type="compositionally biased region" description="Polar residues" evidence="7">
    <location>
        <begin position="121"/>
        <end position="134"/>
    </location>
</feature>
<keyword evidence="11" id="KW-1185">Reference proteome</keyword>
<dbReference type="Pfam" id="PF01974">
    <property type="entry name" value="tRNA_int_endo"/>
    <property type="match status" value="1"/>
</dbReference>
<sequence>MGAPEQVHISRIAGRYLVFDHQHIAILRRHHGLCGVLTGTVPQSPTQNVFMGAPVELRSEDATILVEAGVAVVRDETQMQLSLVREPGNPVRQRYQESLRLKRHAVERAMRGQLEEKLSASELTRSSVQGTSHNPHPPADDALSHLTQANNGPSPGTSNATIRAPSCSVTPTAVGNIPVTVPCHDASRCSPTYRYLLGKGFFMTPGLRFGAQLSVYPGDPLRYHAHYLANDYKWDEEVPLLDLVGAGRLSTAVKKGFLAGGEDPSTSSHPDPTVRVFCVEWAGM</sequence>
<keyword evidence="10" id="KW-0255">Endonuclease</keyword>
<keyword evidence="2 5" id="KW-0819">tRNA processing</keyword>
<dbReference type="InterPro" id="IPR059049">
    <property type="entry name" value="TSEN34_N"/>
</dbReference>
<keyword evidence="10" id="KW-0378">Hydrolase</keyword>
<proteinExistence type="inferred from homology"/>
<dbReference type="PANTHER" id="PTHR13070:SF0">
    <property type="entry name" value="TRNA-SPLICING ENDONUCLEASE SUBUNIT SEN34"/>
    <property type="match status" value="1"/>
</dbReference>
<evidence type="ECO:0000256" key="4">
    <source>
        <dbReference type="ARBA" id="ARBA00059865"/>
    </source>
</evidence>
<comment type="similarity">
    <text evidence="1 5">Belongs to the tRNA-intron endonuclease family.</text>
</comment>
<dbReference type="InterPro" id="IPR016690">
    <property type="entry name" value="TSEN34"/>
</dbReference>
<evidence type="ECO:0000259" key="8">
    <source>
        <dbReference type="Pfam" id="PF01974"/>
    </source>
</evidence>
<reference evidence="10" key="1">
    <citation type="submission" date="2018-03" db="EMBL/GenBank/DDBJ databases">
        <authorList>
            <person name="Guldener U."/>
        </authorList>
    </citation>
    <scope>NUCLEOTIDE SEQUENCE</scope>
</reference>
<dbReference type="CDD" id="cd22363">
    <property type="entry name" value="tRNA-intron_lyase_C"/>
    <property type="match status" value="1"/>
</dbReference>
<dbReference type="GO" id="GO:0000214">
    <property type="term" value="C:tRNA-intron endonuclease complex"/>
    <property type="evidence" value="ECO:0007669"/>
    <property type="project" value="UniProtKB-UniRule"/>
</dbReference>
<dbReference type="SUPFAM" id="SSF53032">
    <property type="entry name" value="tRNA-intron endonuclease catalytic domain-like"/>
    <property type="match status" value="1"/>
</dbReference>
<keyword evidence="10" id="KW-0540">Nuclease</keyword>
<feature type="active site" evidence="6">
    <location>
        <position position="216"/>
    </location>
</feature>
<feature type="domain" description="tRNA intron endonuclease catalytic" evidence="8">
    <location>
        <begin position="192"/>
        <end position="259"/>
    </location>
</feature>
<dbReference type="EMBL" id="ONZQ02000007">
    <property type="protein sequence ID" value="SPO02638.1"/>
    <property type="molecule type" value="Genomic_DNA"/>
</dbReference>